<gene>
    <name evidence="2" type="ORF">BWR60_13975</name>
</gene>
<keyword evidence="1" id="KW-0812">Transmembrane</keyword>
<sequence>MRAAPSAIATVPSRTMLTVMRSSSLTRIGAHGGAMEDRGPVLFERLLRPKRSLGPVGFWLVIGVVGVTSLFNGVLFLMLGAWPVFGFYGLDALLLFVLMRLNLRRAGRSWESLRLTADRLVVEHGDHRGVSHRIELQPYWLRVSVDRSEVGQNRITLTSHGQRFAIGGFLAPSDRDHLARDLSAALDRLRGGVQD</sequence>
<dbReference type="Pfam" id="PF10003">
    <property type="entry name" value="DUF2244"/>
    <property type="match status" value="1"/>
</dbReference>
<dbReference type="OrthoDB" id="9808190at2"/>
<evidence type="ECO:0000313" key="3">
    <source>
        <dbReference type="Proteomes" id="UP000196655"/>
    </source>
</evidence>
<keyword evidence="1" id="KW-1133">Transmembrane helix</keyword>
<evidence type="ECO:0000256" key="1">
    <source>
        <dbReference type="SAM" id="Phobius"/>
    </source>
</evidence>
<dbReference type="STRING" id="1122125.GCA_000423185_01781"/>
<feature type="transmembrane region" description="Helical" evidence="1">
    <location>
        <begin position="85"/>
        <end position="103"/>
    </location>
</feature>
<evidence type="ECO:0008006" key="4">
    <source>
        <dbReference type="Google" id="ProtNLM"/>
    </source>
</evidence>
<feature type="transmembrane region" description="Helical" evidence="1">
    <location>
        <begin position="56"/>
        <end position="79"/>
    </location>
</feature>
<keyword evidence="3" id="KW-1185">Reference proteome</keyword>
<evidence type="ECO:0000313" key="2">
    <source>
        <dbReference type="EMBL" id="OWJ66602.1"/>
    </source>
</evidence>
<dbReference type="AlphaFoldDB" id="A0A211ZMU9"/>
<comment type="caution">
    <text evidence="2">The sequence shown here is derived from an EMBL/GenBank/DDBJ whole genome shotgun (WGS) entry which is preliminary data.</text>
</comment>
<reference evidence="3" key="1">
    <citation type="submission" date="2017-05" db="EMBL/GenBank/DDBJ databases">
        <authorList>
            <person name="Macchi M."/>
            <person name="Festa S."/>
            <person name="Coppotelli B.M."/>
            <person name="Morelli I.S."/>
        </authorList>
    </citation>
    <scope>NUCLEOTIDE SEQUENCE [LARGE SCALE GENOMIC DNA]</scope>
    <source>
        <strain evidence="3">I</strain>
    </source>
</reference>
<protein>
    <recommendedName>
        <fullName evidence="4">DUF2244 domain-containing protein</fullName>
    </recommendedName>
</protein>
<keyword evidence="1" id="KW-0472">Membrane</keyword>
<name>A0A211ZMU9_9PROT</name>
<accession>A0A211ZMU9</accession>
<proteinExistence type="predicted"/>
<dbReference type="EMBL" id="NHON01000022">
    <property type="protein sequence ID" value="OWJ66602.1"/>
    <property type="molecule type" value="Genomic_DNA"/>
</dbReference>
<dbReference type="InterPro" id="IPR019253">
    <property type="entry name" value="DUF2244_TM"/>
</dbReference>
<organism evidence="2 3">
    <name type="scientific">Inquilinus limosus</name>
    <dbReference type="NCBI Taxonomy" id="171674"/>
    <lineage>
        <taxon>Bacteria</taxon>
        <taxon>Pseudomonadati</taxon>
        <taxon>Pseudomonadota</taxon>
        <taxon>Alphaproteobacteria</taxon>
        <taxon>Rhodospirillales</taxon>
        <taxon>Rhodospirillaceae</taxon>
        <taxon>Inquilinus</taxon>
    </lineage>
</organism>
<dbReference type="Proteomes" id="UP000196655">
    <property type="component" value="Unassembled WGS sequence"/>
</dbReference>